<evidence type="ECO:0000259" key="1">
    <source>
        <dbReference type="Pfam" id="PF01243"/>
    </source>
</evidence>
<gene>
    <name evidence="2" type="ORF">FZC76_02290</name>
</gene>
<evidence type="ECO:0000313" key="3">
    <source>
        <dbReference type="Proteomes" id="UP000322524"/>
    </source>
</evidence>
<proteinExistence type="predicted"/>
<accession>A0A5D4T9H2</accession>
<comment type="caution">
    <text evidence="2">The sequence shown here is derived from an EMBL/GenBank/DDBJ whole genome shotgun (WGS) entry which is preliminary data.</text>
</comment>
<dbReference type="RefSeq" id="WP_148986653.1">
    <property type="nucleotide sequence ID" value="NZ_VTEV01000001.1"/>
</dbReference>
<dbReference type="InterPro" id="IPR012349">
    <property type="entry name" value="Split_barrel_FMN-bd"/>
</dbReference>
<protein>
    <recommendedName>
        <fullName evidence="1">Pyridoxamine 5'-phosphate oxidase N-terminal domain-containing protein</fullName>
    </recommendedName>
</protein>
<dbReference type="Gene3D" id="2.30.110.10">
    <property type="entry name" value="Electron Transport, Fmn-binding Protein, Chain A"/>
    <property type="match status" value="1"/>
</dbReference>
<dbReference type="NCBIfam" id="NF005232">
    <property type="entry name" value="PRK06733.1"/>
    <property type="match status" value="1"/>
</dbReference>
<feature type="domain" description="Pyridoxamine 5'-phosphate oxidase N-terminal" evidence="1">
    <location>
        <begin position="15"/>
        <end position="90"/>
    </location>
</feature>
<dbReference type="Pfam" id="PF01243">
    <property type="entry name" value="PNPOx_N"/>
    <property type="match status" value="1"/>
</dbReference>
<dbReference type="SUPFAM" id="SSF50475">
    <property type="entry name" value="FMN-binding split barrel"/>
    <property type="match status" value="1"/>
</dbReference>
<sequence length="152" mass="16932">MPNLVENVLVEPLIEALQKETLVTISTVDHETGGPNLSAISWLYAPDEKSILLAVKAESRIVKNVLHNSELVVNLMANDSVYAIHTKATVKVEKMEDVPLKLALLSLDVKTVRDVMFYGAKISVEPKFEKTYDVDAAKKLDYQVFTALRNYG</sequence>
<dbReference type="STRING" id="79883.GCA_001636495_03171"/>
<dbReference type="InterPro" id="IPR011576">
    <property type="entry name" value="Pyridox_Oxase_N"/>
</dbReference>
<dbReference type="Proteomes" id="UP000322524">
    <property type="component" value="Unassembled WGS sequence"/>
</dbReference>
<reference evidence="2 3" key="1">
    <citation type="submission" date="2019-08" db="EMBL/GenBank/DDBJ databases">
        <title>Bacillus genomes from the desert of Cuatro Cienegas, Coahuila.</title>
        <authorList>
            <person name="Olmedo-Alvarez G."/>
        </authorList>
    </citation>
    <scope>NUCLEOTIDE SEQUENCE [LARGE SCALE GENOMIC DNA]</scope>
    <source>
        <strain evidence="2 3">CH28_1T</strain>
    </source>
</reference>
<dbReference type="OrthoDB" id="2381603at2"/>
<name>A0A5D4T9H2_9BACI</name>
<dbReference type="EMBL" id="VTEV01000001">
    <property type="protein sequence ID" value="TYS70744.1"/>
    <property type="molecule type" value="Genomic_DNA"/>
</dbReference>
<evidence type="ECO:0000313" key="2">
    <source>
        <dbReference type="EMBL" id="TYS70744.1"/>
    </source>
</evidence>
<dbReference type="AlphaFoldDB" id="A0A5D4T9H2"/>
<organism evidence="2 3">
    <name type="scientific">Sutcliffiella horikoshii</name>
    <dbReference type="NCBI Taxonomy" id="79883"/>
    <lineage>
        <taxon>Bacteria</taxon>
        <taxon>Bacillati</taxon>
        <taxon>Bacillota</taxon>
        <taxon>Bacilli</taxon>
        <taxon>Bacillales</taxon>
        <taxon>Bacillaceae</taxon>
        <taxon>Sutcliffiella</taxon>
    </lineage>
</organism>